<gene>
    <name evidence="3" type="primary">ala</name>
    <name evidence="5" type="ordered locus">Mthe_0713</name>
</gene>
<name>A0B729_METTP</name>
<dbReference type="GeneID" id="4463486"/>
<comment type="caution">
    <text evidence="3">Lacks conserved residue(s) required for the propagation of feature annotation.</text>
</comment>
<dbReference type="PANTHER" id="PTHR13812:SF19">
    <property type="entry name" value="KETIMINE REDUCTASE MU-CRYSTALLIN"/>
    <property type="match status" value="1"/>
</dbReference>
<dbReference type="STRING" id="349307.Mthe_0713"/>
<organism evidence="5 6">
    <name type="scientific">Methanothrix thermoacetophila (strain DSM 6194 / JCM 14653 / NBRC 101360 / PT)</name>
    <name type="common">Methanosaeta thermophila</name>
    <dbReference type="NCBI Taxonomy" id="349307"/>
    <lineage>
        <taxon>Archaea</taxon>
        <taxon>Methanobacteriati</taxon>
        <taxon>Methanobacteriota</taxon>
        <taxon>Stenosarchaea group</taxon>
        <taxon>Methanomicrobia</taxon>
        <taxon>Methanotrichales</taxon>
        <taxon>Methanotrichaceae</taxon>
        <taxon>Methanothrix</taxon>
    </lineage>
</organism>
<dbReference type="Pfam" id="PF02423">
    <property type="entry name" value="OCD_Mu_crystall"/>
    <property type="match status" value="1"/>
</dbReference>
<reference evidence="5 6" key="1">
    <citation type="submission" date="2006-10" db="EMBL/GenBank/DDBJ databases">
        <title>Complete sequence of Methanosaeta thermophila PT.</title>
        <authorList>
            <consortium name="US DOE Joint Genome Institute"/>
            <person name="Copeland A."/>
            <person name="Lucas S."/>
            <person name="Lapidus A."/>
            <person name="Barry K."/>
            <person name="Detter J.C."/>
            <person name="Glavina del Rio T."/>
            <person name="Hammon N."/>
            <person name="Israni S."/>
            <person name="Pitluck S."/>
            <person name="Chain P."/>
            <person name="Malfatti S."/>
            <person name="Shin M."/>
            <person name="Vergez L."/>
            <person name="Schmutz J."/>
            <person name="Larimer F."/>
            <person name="Land M."/>
            <person name="Hauser L."/>
            <person name="Kyrpides N."/>
            <person name="Kim E."/>
            <person name="Smith K.S."/>
            <person name="Ingram-Smith C."/>
            <person name="Richardson P."/>
        </authorList>
    </citation>
    <scope>NUCLEOTIDE SEQUENCE [LARGE SCALE GENOMIC DNA]</scope>
    <source>
        <strain evidence="6">DSM 6194 / JCM 14653 / NBRC 101360 / PT</strain>
    </source>
</reference>
<sequence>MEILWLSEDDVKSILTMEDAIPAVESAFAEHGLGNVQMPPKSYLYYEHGDLRTMPAYIKKLGATGVKIVNSHPGNPEKGLPSVMAVIILNSFETGAPLALMGGTYLTAVRTGAAGGIAAKYLARRNSKAVGIIGAGAQARTQVMALAKIFDLDVVRVLDKSQARAMAFVSDARSFLDCDCVPVSDGRDACDCDILVTATPSREPVVRSDWVMEGTHINAIGADAPGKQELDPRLLRRAKVVVDDLSQAIHSGEVNVPISRGEYRSDEIHAQLGEIIAGKMPGREDVREITIFDSTGLAIQDIAVASLVYRKAKDLRIGTVLEYM</sequence>
<keyword evidence="6" id="KW-1185">Reference proteome</keyword>
<dbReference type="OrthoDB" id="21421at2157"/>
<dbReference type="FunFam" id="3.30.1780.10:FF:000002">
    <property type="entry name" value="Ornithine cyclodeaminase"/>
    <property type="match status" value="1"/>
</dbReference>
<dbReference type="GO" id="GO:0005737">
    <property type="term" value="C:cytoplasm"/>
    <property type="evidence" value="ECO:0007669"/>
    <property type="project" value="TreeGrafter"/>
</dbReference>
<protein>
    <recommendedName>
        <fullName evidence="3 4">Alanine dehydrogenase</fullName>
        <shortName evidence="3">AlaDH</shortName>
        <ecNumber evidence="3 4">1.4.1.1</ecNumber>
    </recommendedName>
</protein>
<dbReference type="SUPFAM" id="SSF51735">
    <property type="entry name" value="NAD(P)-binding Rossmann-fold domains"/>
    <property type="match status" value="1"/>
</dbReference>
<keyword evidence="2 3" id="KW-0520">NAD</keyword>
<evidence type="ECO:0000256" key="1">
    <source>
        <dbReference type="ARBA" id="ARBA00023002"/>
    </source>
</evidence>
<dbReference type="GO" id="GO:0000286">
    <property type="term" value="F:alanine dehydrogenase activity"/>
    <property type="evidence" value="ECO:0007669"/>
    <property type="project" value="UniProtKB-UniRule"/>
</dbReference>
<feature type="binding site" evidence="3">
    <location>
        <begin position="137"/>
        <end position="138"/>
    </location>
    <ligand>
        <name>NAD(+)</name>
        <dbReference type="ChEBI" id="CHEBI:57540"/>
    </ligand>
</feature>
<evidence type="ECO:0000256" key="3">
    <source>
        <dbReference type="HAMAP-Rule" id="MF_00935"/>
    </source>
</evidence>
<dbReference type="RefSeq" id="WP_011695899.1">
    <property type="nucleotide sequence ID" value="NC_008553.1"/>
</dbReference>
<keyword evidence="3" id="KW-0547">Nucleotide-binding</keyword>
<feature type="binding site" evidence="3">
    <location>
        <position position="294"/>
    </location>
    <ligand>
        <name>NAD(+)</name>
        <dbReference type="ChEBI" id="CHEBI:57540"/>
    </ligand>
</feature>
<dbReference type="Proteomes" id="UP000000674">
    <property type="component" value="Chromosome"/>
</dbReference>
<evidence type="ECO:0000313" key="6">
    <source>
        <dbReference type="Proteomes" id="UP000000674"/>
    </source>
</evidence>
<comment type="catalytic activity">
    <reaction evidence="3">
        <text>L-alanine + NAD(+) + H2O = pyruvate + NH4(+) + NADH + H(+)</text>
        <dbReference type="Rhea" id="RHEA:18405"/>
        <dbReference type="ChEBI" id="CHEBI:15361"/>
        <dbReference type="ChEBI" id="CHEBI:15377"/>
        <dbReference type="ChEBI" id="CHEBI:15378"/>
        <dbReference type="ChEBI" id="CHEBI:28938"/>
        <dbReference type="ChEBI" id="CHEBI:57540"/>
        <dbReference type="ChEBI" id="CHEBI:57945"/>
        <dbReference type="ChEBI" id="CHEBI:57972"/>
        <dbReference type="EC" id="1.4.1.1"/>
    </reaction>
</comment>
<dbReference type="FunFam" id="3.40.50.720:FF:000311">
    <property type="entry name" value="Ornithine cyclodeaminase"/>
    <property type="match status" value="1"/>
</dbReference>
<proteinExistence type="inferred from homology"/>
<dbReference type="Gene3D" id="3.30.1780.10">
    <property type="entry name" value="ornithine cyclodeaminase, domain 1"/>
    <property type="match status" value="1"/>
</dbReference>
<dbReference type="KEGG" id="mtp:Mthe_0713"/>
<evidence type="ECO:0000256" key="2">
    <source>
        <dbReference type="ARBA" id="ARBA00023027"/>
    </source>
</evidence>
<dbReference type="InterPro" id="IPR023401">
    <property type="entry name" value="ODC_N"/>
</dbReference>
<dbReference type="InterPro" id="IPR028609">
    <property type="entry name" value="AlaDH_arch-typ"/>
</dbReference>
<comment type="similarity">
    <text evidence="3">Belongs to the ornithine cyclodeaminase/mu-crystallin family. Archaeal alanine dehydrogenase subfamily.</text>
</comment>
<evidence type="ECO:0000256" key="4">
    <source>
        <dbReference type="NCBIfam" id="TIGR02371"/>
    </source>
</evidence>
<dbReference type="HAMAP" id="MF_00935">
    <property type="entry name" value="AlaDH_arch"/>
    <property type="match status" value="1"/>
</dbReference>
<dbReference type="GO" id="GO:0006522">
    <property type="term" value="P:alanine metabolic process"/>
    <property type="evidence" value="ECO:0007669"/>
    <property type="project" value="UniProtKB-UniRule"/>
</dbReference>
<dbReference type="PIRSF" id="PIRSF001439">
    <property type="entry name" value="CryM"/>
    <property type="match status" value="1"/>
</dbReference>
<dbReference type="PANTHER" id="PTHR13812">
    <property type="entry name" value="KETIMINE REDUCTASE MU-CRYSTALLIN"/>
    <property type="match status" value="1"/>
</dbReference>
<dbReference type="HOGENOM" id="CLU_042088_3_1_2"/>
<feature type="active site" description="Proton donor/acceptor" evidence="3">
    <location>
        <position position="67"/>
    </location>
</feature>
<dbReference type="InterPro" id="IPR036291">
    <property type="entry name" value="NAD(P)-bd_dom_sf"/>
</dbReference>
<dbReference type="EC" id="1.4.1.1" evidence="3 4"/>
<dbReference type="NCBIfam" id="TIGR02371">
    <property type="entry name" value="ala_DH_arch"/>
    <property type="match status" value="1"/>
</dbReference>
<evidence type="ECO:0000313" key="5">
    <source>
        <dbReference type="EMBL" id="ABK14503.1"/>
    </source>
</evidence>
<feature type="binding site" evidence="3">
    <location>
        <position position="227"/>
    </location>
    <ligand>
        <name>NAD(+)</name>
        <dbReference type="ChEBI" id="CHEBI:57540"/>
    </ligand>
</feature>
<feature type="binding site" evidence="3">
    <location>
        <position position="110"/>
    </location>
    <ligand>
        <name>NAD(+)</name>
        <dbReference type="ChEBI" id="CHEBI:57540"/>
    </ligand>
</feature>
<feature type="binding site" evidence="3">
    <location>
        <begin position="221"/>
        <end position="223"/>
    </location>
    <ligand>
        <name>NAD(+)</name>
        <dbReference type="ChEBI" id="CHEBI:57540"/>
    </ligand>
</feature>
<dbReference type="InterPro" id="IPR003462">
    <property type="entry name" value="ODC_Mu_crystall"/>
</dbReference>
<dbReference type="GO" id="GO:0051287">
    <property type="term" value="F:NAD binding"/>
    <property type="evidence" value="ECO:0007669"/>
    <property type="project" value="UniProtKB-UniRule"/>
</dbReference>
<accession>A0B729</accession>
<keyword evidence="1 3" id="KW-0560">Oxidoreductase</keyword>
<dbReference type="Gene3D" id="3.40.50.720">
    <property type="entry name" value="NAD(P)-binding Rossmann-like Domain"/>
    <property type="match status" value="1"/>
</dbReference>
<comment type="function">
    <text evidence="3">Catalyzes the NAD(+)-dependent oxidative deamination of L-alanine to pyruvate, and the reverse reaction, the reductive amination of pyruvate.</text>
</comment>
<dbReference type="InterPro" id="IPR012742">
    <property type="entry name" value="Ala_DH_archaeglobus"/>
</dbReference>
<dbReference type="EMBL" id="CP000477">
    <property type="protein sequence ID" value="ABK14503.1"/>
    <property type="molecule type" value="Genomic_DNA"/>
</dbReference>
<dbReference type="AlphaFoldDB" id="A0B729"/>